<comment type="caution">
    <text evidence="4">The sequence shown here is derived from an EMBL/GenBank/DDBJ whole genome shotgun (WGS) entry which is preliminary data.</text>
</comment>
<evidence type="ECO:0000256" key="2">
    <source>
        <dbReference type="ARBA" id="ARBA00022840"/>
    </source>
</evidence>
<feature type="transmembrane region" description="Helical" evidence="3">
    <location>
        <begin position="175"/>
        <end position="194"/>
    </location>
</feature>
<feature type="transmembrane region" description="Helical" evidence="3">
    <location>
        <begin position="145"/>
        <end position="169"/>
    </location>
</feature>
<keyword evidence="3" id="KW-1133">Transmembrane helix</keyword>
<evidence type="ECO:0000313" key="5">
    <source>
        <dbReference type="Proteomes" id="UP000593567"/>
    </source>
</evidence>
<name>A0A7J7JQC5_BUGNE</name>
<keyword evidence="3" id="KW-0812">Transmembrane</keyword>
<dbReference type="GO" id="GO:0042626">
    <property type="term" value="F:ATPase-coupled transmembrane transporter activity"/>
    <property type="evidence" value="ECO:0007669"/>
    <property type="project" value="TreeGrafter"/>
</dbReference>
<accession>A0A7J7JQC5</accession>
<organism evidence="4 5">
    <name type="scientific">Bugula neritina</name>
    <name type="common">Brown bryozoan</name>
    <name type="synonym">Sertularia neritina</name>
    <dbReference type="NCBI Taxonomy" id="10212"/>
    <lineage>
        <taxon>Eukaryota</taxon>
        <taxon>Metazoa</taxon>
        <taxon>Spiralia</taxon>
        <taxon>Lophotrochozoa</taxon>
        <taxon>Bryozoa</taxon>
        <taxon>Gymnolaemata</taxon>
        <taxon>Cheilostomatida</taxon>
        <taxon>Flustrina</taxon>
        <taxon>Buguloidea</taxon>
        <taxon>Bugulidae</taxon>
        <taxon>Bugula</taxon>
    </lineage>
</organism>
<dbReference type="PANTHER" id="PTHR24223">
    <property type="entry name" value="ATP-BINDING CASSETTE SUB-FAMILY C"/>
    <property type="match status" value="1"/>
</dbReference>
<keyword evidence="2" id="KW-0067">ATP-binding</keyword>
<dbReference type="PANTHER" id="PTHR24223:SF447">
    <property type="entry name" value="MULTIDRUG RESISTANCE-ASSOCIATED PROTEIN 5"/>
    <property type="match status" value="1"/>
</dbReference>
<evidence type="ECO:0000313" key="4">
    <source>
        <dbReference type="EMBL" id="KAF6028073.1"/>
    </source>
</evidence>
<dbReference type="AlphaFoldDB" id="A0A7J7JQC5"/>
<proteinExistence type="predicted"/>
<keyword evidence="1" id="KW-0547">Nucleotide-binding</keyword>
<evidence type="ECO:0000256" key="3">
    <source>
        <dbReference type="SAM" id="Phobius"/>
    </source>
</evidence>
<keyword evidence="3" id="KW-0472">Membrane</keyword>
<dbReference type="GO" id="GO:0016020">
    <property type="term" value="C:membrane"/>
    <property type="evidence" value="ECO:0007669"/>
    <property type="project" value="TreeGrafter"/>
</dbReference>
<keyword evidence="5" id="KW-1185">Reference proteome</keyword>
<protein>
    <submittedName>
        <fullName evidence="4">ABCC11</fullName>
    </submittedName>
</protein>
<dbReference type="EMBL" id="VXIV02001992">
    <property type="protein sequence ID" value="KAF6028073.1"/>
    <property type="molecule type" value="Genomic_DNA"/>
</dbReference>
<dbReference type="Proteomes" id="UP000593567">
    <property type="component" value="Unassembled WGS sequence"/>
</dbReference>
<dbReference type="Gene3D" id="3.40.50.300">
    <property type="entry name" value="P-loop containing nucleotide triphosphate hydrolases"/>
    <property type="match status" value="1"/>
</dbReference>
<dbReference type="GO" id="GO:0005524">
    <property type="term" value="F:ATP binding"/>
    <property type="evidence" value="ECO:0007669"/>
    <property type="project" value="UniProtKB-KW"/>
</dbReference>
<dbReference type="InterPro" id="IPR027417">
    <property type="entry name" value="P-loop_NTPase"/>
</dbReference>
<dbReference type="SUPFAM" id="SSF52540">
    <property type="entry name" value="P-loop containing nucleoside triphosphate hydrolases"/>
    <property type="match status" value="1"/>
</dbReference>
<evidence type="ECO:0000256" key="1">
    <source>
        <dbReference type="ARBA" id="ARBA00022741"/>
    </source>
</evidence>
<gene>
    <name evidence="4" type="ORF">EB796_013622</name>
</gene>
<dbReference type="OrthoDB" id="6500128at2759"/>
<feature type="transmembrane region" description="Helical" evidence="3">
    <location>
        <begin position="115"/>
        <end position="138"/>
    </location>
</feature>
<dbReference type="InterPro" id="IPR050173">
    <property type="entry name" value="ABC_transporter_C-like"/>
</dbReference>
<sequence length="315" mass="35517">MSRYTEDYEPDREDKSYQGWKHLIPFRSDSRNPKTLPLITAGPLSYATGVWLNKLIFQSNKNELTQDDLYDTPWRDSASCNMNMFERIWDEEVSRYGKEKSSVVRAVYKLIRPRFFVAAFLTILLSLYAVVGPLINLCALDGQRLYLAILYGIFGLGCVGAVFGGLYSVYLLGPWGSSGFVFFLAFLPLPEILIAESTTFEVLPIRDADNLIEIRNGYFGWSSEVKSDFDGELLTSKTKKRKKRNYPDYKKSPEEESQLLANDNVDLPDEHTIVTLHNISLSVKEGALLGICGAVGSGKTSIIQTILRMVRSCNS</sequence>
<reference evidence="4" key="1">
    <citation type="submission" date="2020-06" db="EMBL/GenBank/DDBJ databases">
        <title>Draft genome of Bugula neritina, a colonial animal packing powerful symbionts and potential medicines.</title>
        <authorList>
            <person name="Rayko M."/>
        </authorList>
    </citation>
    <scope>NUCLEOTIDE SEQUENCE [LARGE SCALE GENOMIC DNA]</scope>
    <source>
        <strain evidence="4">Kwan_BN1</strain>
    </source>
</reference>